<dbReference type="EMBL" id="CP002530">
    <property type="protein sequence ID" value="ADY38067.1"/>
    <property type="molecule type" value="Genomic_DNA"/>
</dbReference>
<evidence type="ECO:0000313" key="2">
    <source>
        <dbReference type="Proteomes" id="UP000007486"/>
    </source>
</evidence>
<dbReference type="OrthoDB" id="9808350at2"/>
<dbReference type="Proteomes" id="UP000007486">
    <property type="component" value="Chromosome"/>
</dbReference>
<dbReference type="KEGG" id="bsa:Bacsa_3544"/>
<dbReference type="HOGENOM" id="CLU_955326_0_0_10"/>
<organism evidence="1 2">
    <name type="scientific">Phocaeicola salanitronis (strain DSM 18170 / JCM 13657 / CCUG 60908 / BL78)</name>
    <name type="common">Bacteroides salanitronis</name>
    <dbReference type="NCBI Taxonomy" id="667015"/>
    <lineage>
        <taxon>Bacteria</taxon>
        <taxon>Pseudomonadati</taxon>
        <taxon>Bacteroidota</taxon>
        <taxon>Bacteroidia</taxon>
        <taxon>Bacteroidales</taxon>
        <taxon>Bacteroidaceae</taxon>
        <taxon>Phocaeicola</taxon>
    </lineage>
</organism>
<sequence>MNVFILEQITLEDLNYPVRETRTSTWGIYSSLDKAYEALQTLVAEENKKYTLGYIVTETRLDNWAMLEVSIHTYTRTGELNDEQIISDEEHPDCDKPFYGRPKEKIRFKPGDIVEVWQCGTSELHIVCALPWTPQEVEKRNKRLVEEYGEGHELRLDSIDDCYLVYSLGIGDTHGHSQAAYLFAPTQKVPAKIRLKLQAKLIEENFTAGHNLQMSELPFAKDPKVLNEVLNIWEKVAKTKDYDEINCLLIRDKADWIKSQLDFSPKQAQRFDRFYTKCKKLLKEKRKEEVY</sequence>
<name>F0R883_PHOSB</name>
<dbReference type="STRING" id="667015.Bacsa_3544"/>
<accession>F0R883</accession>
<proteinExistence type="predicted"/>
<reference evidence="1 2" key="1">
    <citation type="journal article" date="2011" name="Stand. Genomic Sci.">
        <title>Complete genome sequence of Bacteroides salanitronis type strain (BL78).</title>
        <authorList>
            <person name="Gronow S."/>
            <person name="Held B."/>
            <person name="Lucas S."/>
            <person name="Lapidus A."/>
            <person name="Del Rio T.G."/>
            <person name="Nolan M."/>
            <person name="Tice H."/>
            <person name="Deshpande S."/>
            <person name="Cheng J.F."/>
            <person name="Pitluck S."/>
            <person name="Liolios K."/>
            <person name="Pagani I."/>
            <person name="Ivanova N."/>
            <person name="Mavromatis K."/>
            <person name="Pati A."/>
            <person name="Tapia R."/>
            <person name="Han C."/>
            <person name="Goodwin L."/>
            <person name="Chen A."/>
            <person name="Palaniappan K."/>
            <person name="Land M."/>
            <person name="Hauser L."/>
            <person name="Chang Y.J."/>
            <person name="Jeffries C.D."/>
            <person name="Brambilla E.M."/>
            <person name="Rohde M."/>
            <person name="Goker M."/>
            <person name="Detter J.C."/>
            <person name="Woyke T."/>
            <person name="Bristow J."/>
            <person name="Markowitz V."/>
            <person name="Hugenholtz P."/>
            <person name="Kyrpides N.C."/>
            <person name="Klenk H.P."/>
            <person name="Eisen J.A."/>
        </authorList>
    </citation>
    <scope>NUCLEOTIDE SEQUENCE [LARGE SCALE GENOMIC DNA]</scope>
    <source>
        <strain evidence="1 2">DSM 18170</strain>
    </source>
</reference>
<dbReference type="AlphaFoldDB" id="F0R883"/>
<dbReference type="RefSeq" id="WP_013619423.1">
    <property type="nucleotide sequence ID" value="NC_015164.1"/>
</dbReference>
<protein>
    <submittedName>
        <fullName evidence="1">Uncharacterized protein</fullName>
    </submittedName>
</protein>
<keyword evidence="2" id="KW-1185">Reference proteome</keyword>
<gene>
    <name evidence="1" type="ordered locus">Bacsa_3544</name>
</gene>
<evidence type="ECO:0000313" key="1">
    <source>
        <dbReference type="EMBL" id="ADY38067.1"/>
    </source>
</evidence>